<accession>A0ABT3FJJ3</accession>
<evidence type="ECO:0000313" key="3">
    <source>
        <dbReference type="Proteomes" id="UP001207930"/>
    </source>
</evidence>
<dbReference type="Proteomes" id="UP001207930">
    <property type="component" value="Unassembled WGS sequence"/>
</dbReference>
<keyword evidence="1" id="KW-1133">Transmembrane helix</keyword>
<sequence>MFHLLLAALFLNIHVVFALEVNVPEGWSQLEVPSKMPPSIKSMIQVVSPSGDAQASFTEMEVVMSLDEAAEGYVRGMAKGGFQHETTSKVMHEGYESRHIKGVIPIPSSEDKIPVESYIILTQDSMVSAGVTGADASTTINDVLNWIQLPAAAVTPEIEGATKTSGRSFWEYVGSGVVFAAVGYALFAAISSRKTKKDKPL</sequence>
<proteinExistence type="predicted"/>
<protein>
    <submittedName>
        <fullName evidence="2">Uncharacterized protein</fullName>
    </submittedName>
</protein>
<gene>
    <name evidence="2" type="ORF">OKA04_03295</name>
</gene>
<keyword evidence="1" id="KW-0472">Membrane</keyword>
<dbReference type="EMBL" id="JAPDDS010000001">
    <property type="protein sequence ID" value="MCW1883738.1"/>
    <property type="molecule type" value="Genomic_DNA"/>
</dbReference>
<evidence type="ECO:0000256" key="1">
    <source>
        <dbReference type="SAM" id="Phobius"/>
    </source>
</evidence>
<comment type="caution">
    <text evidence="2">The sequence shown here is derived from an EMBL/GenBank/DDBJ whole genome shotgun (WGS) entry which is preliminary data.</text>
</comment>
<keyword evidence="1" id="KW-0812">Transmembrane</keyword>
<name>A0ABT3FJJ3_9BACT</name>
<dbReference type="RefSeq" id="WP_264499697.1">
    <property type="nucleotide sequence ID" value="NZ_JAPDDS010000001.1"/>
</dbReference>
<keyword evidence="3" id="KW-1185">Reference proteome</keyword>
<feature type="transmembrane region" description="Helical" evidence="1">
    <location>
        <begin position="169"/>
        <end position="190"/>
    </location>
</feature>
<organism evidence="2 3">
    <name type="scientific">Luteolibacter flavescens</name>
    <dbReference type="NCBI Taxonomy" id="1859460"/>
    <lineage>
        <taxon>Bacteria</taxon>
        <taxon>Pseudomonadati</taxon>
        <taxon>Verrucomicrobiota</taxon>
        <taxon>Verrucomicrobiia</taxon>
        <taxon>Verrucomicrobiales</taxon>
        <taxon>Verrucomicrobiaceae</taxon>
        <taxon>Luteolibacter</taxon>
    </lineage>
</organism>
<reference evidence="2 3" key="1">
    <citation type="submission" date="2022-10" db="EMBL/GenBank/DDBJ databases">
        <title>Luteolibacter flavescens strain MCCC 1K03193, whole genome shotgun sequencing project.</title>
        <authorList>
            <person name="Zhao G."/>
            <person name="Shen L."/>
        </authorList>
    </citation>
    <scope>NUCLEOTIDE SEQUENCE [LARGE SCALE GENOMIC DNA]</scope>
    <source>
        <strain evidence="2 3">MCCC 1K03193</strain>
    </source>
</reference>
<evidence type="ECO:0000313" key="2">
    <source>
        <dbReference type="EMBL" id="MCW1883738.1"/>
    </source>
</evidence>